<sequence>MKSLENYKHQLLWALSGPRSQPLLPTQRRDQLFLRAPYELSEAFIKITTDVVGIYCCTCCSAESLKSCWANQETLPCVNL</sequence>
<protein>
    <submittedName>
        <fullName evidence="1">Uncharacterized protein</fullName>
    </submittedName>
</protein>
<organism evidence="1">
    <name type="scientific">Anguilla anguilla</name>
    <name type="common">European freshwater eel</name>
    <name type="synonym">Muraena anguilla</name>
    <dbReference type="NCBI Taxonomy" id="7936"/>
    <lineage>
        <taxon>Eukaryota</taxon>
        <taxon>Metazoa</taxon>
        <taxon>Chordata</taxon>
        <taxon>Craniata</taxon>
        <taxon>Vertebrata</taxon>
        <taxon>Euteleostomi</taxon>
        <taxon>Actinopterygii</taxon>
        <taxon>Neopterygii</taxon>
        <taxon>Teleostei</taxon>
        <taxon>Anguilliformes</taxon>
        <taxon>Anguillidae</taxon>
        <taxon>Anguilla</taxon>
    </lineage>
</organism>
<name>A0A0E9QBD3_ANGAN</name>
<dbReference type="AlphaFoldDB" id="A0A0E9QBD3"/>
<reference evidence="1" key="2">
    <citation type="journal article" date="2015" name="Fish Shellfish Immunol.">
        <title>Early steps in the European eel (Anguilla anguilla)-Vibrio vulnificus interaction in the gills: Role of the RtxA13 toxin.</title>
        <authorList>
            <person name="Callol A."/>
            <person name="Pajuelo D."/>
            <person name="Ebbesson L."/>
            <person name="Teles M."/>
            <person name="MacKenzie S."/>
            <person name="Amaro C."/>
        </authorList>
    </citation>
    <scope>NUCLEOTIDE SEQUENCE</scope>
</reference>
<dbReference type="EMBL" id="GBXM01094927">
    <property type="protein sequence ID" value="JAH13650.1"/>
    <property type="molecule type" value="Transcribed_RNA"/>
</dbReference>
<proteinExistence type="predicted"/>
<evidence type="ECO:0000313" key="1">
    <source>
        <dbReference type="EMBL" id="JAH13650.1"/>
    </source>
</evidence>
<accession>A0A0E9QBD3</accession>
<reference evidence="1" key="1">
    <citation type="submission" date="2014-11" db="EMBL/GenBank/DDBJ databases">
        <authorList>
            <person name="Amaro Gonzalez C."/>
        </authorList>
    </citation>
    <scope>NUCLEOTIDE SEQUENCE</scope>
</reference>